<dbReference type="CDD" id="cd06261">
    <property type="entry name" value="TM_PBP2"/>
    <property type="match status" value="1"/>
</dbReference>
<dbReference type="PROSITE" id="PS50928">
    <property type="entry name" value="ABC_TM1"/>
    <property type="match status" value="1"/>
</dbReference>
<keyword evidence="10" id="KW-1185">Reference proteome</keyword>
<dbReference type="InterPro" id="IPR035906">
    <property type="entry name" value="MetI-like_sf"/>
</dbReference>
<evidence type="ECO:0000256" key="4">
    <source>
        <dbReference type="ARBA" id="ARBA00022692"/>
    </source>
</evidence>
<feature type="domain" description="ABC transmembrane type-1" evidence="8">
    <location>
        <begin position="81"/>
        <end position="261"/>
    </location>
</feature>
<keyword evidence="4 7" id="KW-0812">Transmembrane</keyword>
<comment type="similarity">
    <text evidence="7">Belongs to the binding-protein-dependent transport system permease family.</text>
</comment>
<proteinExistence type="inferred from homology"/>
<evidence type="ECO:0000256" key="1">
    <source>
        <dbReference type="ARBA" id="ARBA00004651"/>
    </source>
</evidence>
<dbReference type="InterPro" id="IPR000515">
    <property type="entry name" value="MetI-like"/>
</dbReference>
<feature type="transmembrane region" description="Helical" evidence="7">
    <location>
        <begin position="147"/>
        <end position="166"/>
    </location>
</feature>
<dbReference type="PANTHER" id="PTHR30151:SF38">
    <property type="entry name" value="ALIPHATIC SULFONATES TRANSPORT PERMEASE PROTEIN SSUC-RELATED"/>
    <property type="match status" value="1"/>
</dbReference>
<keyword evidence="6 7" id="KW-0472">Membrane</keyword>
<keyword evidence="3" id="KW-1003">Cell membrane</keyword>
<dbReference type="FunFam" id="1.10.3720.10:FF:000003">
    <property type="entry name" value="Aliphatic sulfonate ABC transporter permease"/>
    <property type="match status" value="1"/>
</dbReference>
<dbReference type="RefSeq" id="WP_132258082.1">
    <property type="nucleotide sequence ID" value="NZ_SLZQ01000003.1"/>
</dbReference>
<evidence type="ECO:0000259" key="8">
    <source>
        <dbReference type="PROSITE" id="PS50928"/>
    </source>
</evidence>
<dbReference type="OrthoDB" id="8138334at2"/>
<comment type="subcellular location">
    <subcellularLocation>
        <location evidence="1 7">Cell membrane</location>
        <topology evidence="1 7">Multi-pass membrane protein</topology>
    </subcellularLocation>
</comment>
<evidence type="ECO:0000256" key="6">
    <source>
        <dbReference type="ARBA" id="ARBA00023136"/>
    </source>
</evidence>
<sequence>MSRSIATNASAFTSRPHFRLRLASLYRSRQLQSWLSTLVLLLAWHLASTSGYLNARTLPGPLQVLETALDLTLSGALFEALAVSTARVLAGSIMGILVGLSLGLIAGFSRLGEAVVDKPLQMLRTIPFTALVPLLILWFGIDETPKVLLVALGVLIPLYVNTFRGIRNVDIKLIEVARVARMSRLGIATRVLLPAALPTILIGLRFALGLGWIAVIVAETVGANSGIGFLLNNARQYVRTDVMLVCVSLYAILGLVTDYAVSRLEKVLLSWRVVYTG</sequence>
<dbReference type="GO" id="GO:0042918">
    <property type="term" value="P:alkanesulfonate transmembrane transport"/>
    <property type="evidence" value="ECO:0007669"/>
    <property type="project" value="UniProtKB-ARBA"/>
</dbReference>
<evidence type="ECO:0000256" key="5">
    <source>
        <dbReference type="ARBA" id="ARBA00022989"/>
    </source>
</evidence>
<feature type="transmembrane region" description="Helical" evidence="7">
    <location>
        <begin position="242"/>
        <end position="261"/>
    </location>
</feature>
<gene>
    <name evidence="9" type="ORF">EDC30_103296</name>
</gene>
<feature type="transmembrane region" description="Helical" evidence="7">
    <location>
        <begin position="210"/>
        <end position="230"/>
    </location>
</feature>
<keyword evidence="2 7" id="KW-0813">Transport</keyword>
<evidence type="ECO:0000256" key="3">
    <source>
        <dbReference type="ARBA" id="ARBA00022475"/>
    </source>
</evidence>
<evidence type="ECO:0000256" key="7">
    <source>
        <dbReference type="RuleBase" id="RU363032"/>
    </source>
</evidence>
<dbReference type="PANTHER" id="PTHR30151">
    <property type="entry name" value="ALKANE SULFONATE ABC TRANSPORTER-RELATED, MEMBRANE SUBUNIT"/>
    <property type="match status" value="1"/>
</dbReference>
<feature type="transmembrane region" description="Helical" evidence="7">
    <location>
        <begin position="88"/>
        <end position="111"/>
    </location>
</feature>
<feature type="transmembrane region" description="Helical" evidence="7">
    <location>
        <begin position="123"/>
        <end position="141"/>
    </location>
</feature>
<evidence type="ECO:0000256" key="2">
    <source>
        <dbReference type="ARBA" id="ARBA00022448"/>
    </source>
</evidence>
<dbReference type="EMBL" id="SLZQ01000003">
    <property type="protein sequence ID" value="TCS38004.1"/>
    <property type="molecule type" value="Genomic_DNA"/>
</dbReference>
<dbReference type="Pfam" id="PF00528">
    <property type="entry name" value="BPD_transp_1"/>
    <property type="match status" value="1"/>
</dbReference>
<dbReference type="Gene3D" id="1.10.3720.10">
    <property type="entry name" value="MetI-like"/>
    <property type="match status" value="1"/>
</dbReference>
<evidence type="ECO:0000313" key="9">
    <source>
        <dbReference type="EMBL" id="TCS38004.1"/>
    </source>
</evidence>
<protein>
    <submittedName>
        <fullName evidence="9">Sulfonate transport system permease protein</fullName>
    </submittedName>
</protein>
<evidence type="ECO:0000313" key="10">
    <source>
        <dbReference type="Proteomes" id="UP000295382"/>
    </source>
</evidence>
<organism evidence="9 10">
    <name type="scientific">Paucimonas lemoignei</name>
    <name type="common">Pseudomonas lemoignei</name>
    <dbReference type="NCBI Taxonomy" id="29443"/>
    <lineage>
        <taxon>Bacteria</taxon>
        <taxon>Pseudomonadati</taxon>
        <taxon>Pseudomonadota</taxon>
        <taxon>Betaproteobacteria</taxon>
        <taxon>Burkholderiales</taxon>
        <taxon>Burkholderiaceae</taxon>
        <taxon>Paucimonas</taxon>
    </lineage>
</organism>
<dbReference type="GO" id="GO:0005886">
    <property type="term" value="C:plasma membrane"/>
    <property type="evidence" value="ECO:0007669"/>
    <property type="project" value="UniProtKB-SubCell"/>
</dbReference>
<feature type="transmembrane region" description="Helical" evidence="7">
    <location>
        <begin position="187"/>
        <end position="204"/>
    </location>
</feature>
<reference evidence="9 10" key="1">
    <citation type="submission" date="2019-03" db="EMBL/GenBank/DDBJ databases">
        <title>Genomic Encyclopedia of Type Strains, Phase IV (KMG-IV): sequencing the most valuable type-strain genomes for metagenomic binning, comparative biology and taxonomic classification.</title>
        <authorList>
            <person name="Goeker M."/>
        </authorList>
    </citation>
    <scope>NUCLEOTIDE SEQUENCE [LARGE SCALE GENOMIC DNA]</scope>
    <source>
        <strain evidence="9 10">DSM 7445</strain>
    </source>
</reference>
<name>A0A4R3HYR0_PAULE</name>
<keyword evidence="5 7" id="KW-1133">Transmembrane helix</keyword>
<comment type="caution">
    <text evidence="9">The sequence shown here is derived from an EMBL/GenBank/DDBJ whole genome shotgun (WGS) entry which is preliminary data.</text>
</comment>
<dbReference type="AlphaFoldDB" id="A0A4R3HYR0"/>
<dbReference type="Proteomes" id="UP000295382">
    <property type="component" value="Unassembled WGS sequence"/>
</dbReference>
<accession>A0A4R3HYR0</accession>
<dbReference type="SUPFAM" id="SSF161098">
    <property type="entry name" value="MetI-like"/>
    <property type="match status" value="1"/>
</dbReference>